<evidence type="ECO:0000313" key="3">
    <source>
        <dbReference type="EMBL" id="QHU05772.1"/>
    </source>
</evidence>
<name>A0A6C0JJE4_9ZZZZ</name>
<protein>
    <recommendedName>
        <fullName evidence="4">Major capsid protein N-terminal domain-containing protein</fullName>
    </recommendedName>
</protein>
<dbReference type="AlphaFoldDB" id="A0A6C0JJE4"/>
<dbReference type="InterPro" id="IPR031654">
    <property type="entry name" value="Capsid_N"/>
</dbReference>
<dbReference type="EMBL" id="MN740419">
    <property type="protein sequence ID" value="QHU05772.1"/>
    <property type="molecule type" value="Genomic_DNA"/>
</dbReference>
<feature type="domain" description="Major capsid protein N-terminal" evidence="2">
    <location>
        <begin position="25"/>
        <end position="241"/>
    </location>
</feature>
<feature type="domain" description="Major capsid protein C-terminal" evidence="1">
    <location>
        <begin position="302"/>
        <end position="555"/>
    </location>
</feature>
<dbReference type="GO" id="GO:0005198">
    <property type="term" value="F:structural molecule activity"/>
    <property type="evidence" value="ECO:0007669"/>
    <property type="project" value="InterPro"/>
</dbReference>
<dbReference type="Pfam" id="PF16903">
    <property type="entry name" value="Capsid_N"/>
    <property type="match status" value="1"/>
</dbReference>
<proteinExistence type="predicted"/>
<accession>A0A6C0JJE4</accession>
<dbReference type="InterPro" id="IPR007542">
    <property type="entry name" value="MCP_C"/>
</dbReference>
<reference evidence="3" key="1">
    <citation type="journal article" date="2020" name="Nature">
        <title>Giant virus diversity and host interactions through global metagenomics.</title>
        <authorList>
            <person name="Schulz F."/>
            <person name="Roux S."/>
            <person name="Paez-Espino D."/>
            <person name="Jungbluth S."/>
            <person name="Walsh D.A."/>
            <person name="Denef V.J."/>
            <person name="McMahon K.D."/>
            <person name="Konstantinidis K.T."/>
            <person name="Eloe-Fadrosh E.A."/>
            <person name="Kyrpides N.C."/>
            <person name="Woyke T."/>
        </authorList>
    </citation>
    <scope>NUCLEOTIDE SEQUENCE</scope>
    <source>
        <strain evidence="3">GVMAG-M-3300027736-24</strain>
    </source>
</reference>
<sequence length="560" mass="64739">MGGGLLNIISYGNQNIILNGNPSKTFFKTVYAKYSNFGVQNIRIDYSGLKNLNATDDSVFSFKIPRNAEMLLDTFLVFNLPDIWSPIIPPTFQLDVWKPYQFKWIDNIGTNIIKKITISIGGQIIQSFSGQYIKNIVDRDYDSSKKELFNKMTGMIPELTNPETVYDRFFNYPNSYYTNNSTNNVGPEPSIRGRKIYVPLNFWFSHSSKVGLPLVALQYSEVVVDIILRPIVDLYRINDVSVTPFIKNLIKPDINNTLHSLYRFLNPPTTVNVADEDYPNKSYLWDTDIHIIGTYCFLSEDESTYFASQEHKYLIKDVKEDVYHNINGTQKIKIFSSGLATSWLWYFQRTDVSYRNEWSNYTNWPYNAPPYDIVDAPQTDVIFGDIAYSPYYNYTVSDESTFPEDYLKSPTFIKVTQEKNNENIKQIMNSISILFDGKYRENQLDSGVYNYIEKYNNSNGNSDDGLYTYNYCLNTSLHDLQPSGAINLSKFKNIEIEFNTIVPPFDPTSEFIVVCDQDGNAVGTTKSLDLFKYNYNLYFTEERYNILRFLSGYAGLLYAR</sequence>
<dbReference type="InterPro" id="IPR016112">
    <property type="entry name" value="VP_dsDNA_II"/>
</dbReference>
<dbReference type="Gene3D" id="2.70.9.10">
    <property type="entry name" value="Adenovirus Type 2 Hexon, domain 4"/>
    <property type="match status" value="1"/>
</dbReference>
<evidence type="ECO:0008006" key="4">
    <source>
        <dbReference type="Google" id="ProtNLM"/>
    </source>
</evidence>
<evidence type="ECO:0000259" key="1">
    <source>
        <dbReference type="Pfam" id="PF04451"/>
    </source>
</evidence>
<dbReference type="SUPFAM" id="SSF49749">
    <property type="entry name" value="Group II dsDNA viruses VP"/>
    <property type="match status" value="2"/>
</dbReference>
<dbReference type="Gene3D" id="2.70.9.20">
    <property type="entry name" value="Major capsid protein Vp54"/>
    <property type="match status" value="1"/>
</dbReference>
<evidence type="ECO:0000259" key="2">
    <source>
        <dbReference type="Pfam" id="PF16903"/>
    </source>
</evidence>
<dbReference type="Pfam" id="PF04451">
    <property type="entry name" value="Capsid_NCLDV"/>
    <property type="match status" value="1"/>
</dbReference>
<dbReference type="InterPro" id="IPR038519">
    <property type="entry name" value="MCP_C_sf"/>
</dbReference>
<organism evidence="3">
    <name type="scientific">viral metagenome</name>
    <dbReference type="NCBI Taxonomy" id="1070528"/>
    <lineage>
        <taxon>unclassified sequences</taxon>
        <taxon>metagenomes</taxon>
        <taxon>organismal metagenomes</taxon>
    </lineage>
</organism>